<dbReference type="STRING" id="1121950.SAMN02745243_03241"/>
<evidence type="ECO:0000313" key="1">
    <source>
        <dbReference type="EMBL" id="SHK56887.1"/>
    </source>
</evidence>
<reference evidence="1 2" key="1">
    <citation type="submission" date="2016-11" db="EMBL/GenBank/DDBJ databases">
        <authorList>
            <person name="Jaros S."/>
            <person name="Januszkiewicz K."/>
            <person name="Wedrychowicz H."/>
        </authorList>
    </citation>
    <scope>NUCLEOTIDE SEQUENCE [LARGE SCALE GENOMIC DNA]</scope>
    <source>
        <strain evidence="1 2">DSM 15480</strain>
    </source>
</reference>
<protein>
    <submittedName>
        <fullName evidence="1">Uncharacterized protein</fullName>
    </submittedName>
</protein>
<proteinExistence type="predicted"/>
<dbReference type="AlphaFoldDB" id="A0A1M6TIX4"/>
<sequence>MDALLNVQEGERMKEKYRVVQILEDDFGCEERQEDQETMVIVILADAFGNSKTIRQTDSWMYHEELGEGDEAFLIDDKLRKALGANWTEQCNNMNVPQFLELMERLKKGEQCNCPFCGGTVSMTEGLDGKYKYACDSCDMYFETELK</sequence>
<accession>A0A1M6TIX4</accession>
<organism evidence="1 2">
    <name type="scientific">Hespellia stercorisuis DSM 15480</name>
    <dbReference type="NCBI Taxonomy" id="1121950"/>
    <lineage>
        <taxon>Bacteria</taxon>
        <taxon>Bacillati</taxon>
        <taxon>Bacillota</taxon>
        <taxon>Clostridia</taxon>
        <taxon>Lachnospirales</taxon>
        <taxon>Lachnospiraceae</taxon>
        <taxon>Hespellia</taxon>
    </lineage>
</organism>
<evidence type="ECO:0000313" key="2">
    <source>
        <dbReference type="Proteomes" id="UP000184301"/>
    </source>
</evidence>
<gene>
    <name evidence="1" type="ORF">SAMN02745243_03241</name>
</gene>
<dbReference type="EMBL" id="FQZY01000060">
    <property type="protein sequence ID" value="SHK56887.1"/>
    <property type="molecule type" value="Genomic_DNA"/>
</dbReference>
<dbReference type="Proteomes" id="UP000184301">
    <property type="component" value="Unassembled WGS sequence"/>
</dbReference>
<name>A0A1M6TIX4_9FIRM</name>
<keyword evidence="2" id="KW-1185">Reference proteome</keyword>